<accession>A0A1M5MQ37</accession>
<organism evidence="2 3">
    <name type="scientific">Ornithinibacillus halophilus</name>
    <dbReference type="NCBI Taxonomy" id="930117"/>
    <lineage>
        <taxon>Bacteria</taxon>
        <taxon>Bacillati</taxon>
        <taxon>Bacillota</taxon>
        <taxon>Bacilli</taxon>
        <taxon>Bacillales</taxon>
        <taxon>Bacillaceae</taxon>
        <taxon>Ornithinibacillus</taxon>
    </lineage>
</organism>
<keyword evidence="2" id="KW-0808">Transferase</keyword>
<dbReference type="AlphaFoldDB" id="A0A1M5MQ37"/>
<name>A0A1M5MQ37_9BACI</name>
<dbReference type="PROSITE" id="PS50011">
    <property type="entry name" value="PROTEIN_KINASE_DOM"/>
    <property type="match status" value="1"/>
</dbReference>
<dbReference type="Pfam" id="PF01636">
    <property type="entry name" value="APH"/>
    <property type="match status" value="1"/>
</dbReference>
<dbReference type="SUPFAM" id="SSF56112">
    <property type="entry name" value="Protein kinase-like (PK-like)"/>
    <property type="match status" value="1"/>
</dbReference>
<proteinExistence type="predicted"/>
<dbReference type="STRING" id="930117.SAMN05216225_106215"/>
<dbReference type="OrthoDB" id="9800774at2"/>
<dbReference type="InterPro" id="IPR051678">
    <property type="entry name" value="AGP_Transferase"/>
</dbReference>
<dbReference type="Gene3D" id="3.90.1200.10">
    <property type="match status" value="1"/>
</dbReference>
<keyword evidence="3" id="KW-1185">Reference proteome</keyword>
<dbReference type="Proteomes" id="UP000183988">
    <property type="component" value="Unassembled WGS sequence"/>
</dbReference>
<evidence type="ECO:0000313" key="2">
    <source>
        <dbReference type="EMBL" id="SHG78999.1"/>
    </source>
</evidence>
<dbReference type="PANTHER" id="PTHR21310">
    <property type="entry name" value="AMINOGLYCOSIDE PHOSPHOTRANSFERASE-RELATED-RELATED"/>
    <property type="match status" value="1"/>
</dbReference>
<sequence>MKLGKKIAEGASAEVFEWEDDEKIIKIARPTIDKKYFQTEFANTVKMWNLGLPVPQAYEMLEYDNRPCIVFERIHGNTLRDRFFKRLLPQLASHPEKIDWNDALFSARLLANIHTLTHQELPTNQRTFLKNQIQSVNYLSKEEESAVLELLNDLPLKERICHGDANPNNILFTHEGEPILIDWLNASLGNPEADIAEFIIMIRFAILPEELPIKVIELFDSIREKIIALFMKEYTELTGITYEEVEKWIVPIAARKLASDGIVEAEKQLLVQEIKRRLELGETH</sequence>
<protein>
    <submittedName>
        <fullName evidence="2">Predicted kinase, aminoglycoside phosphotransferase (APT) family</fullName>
    </submittedName>
</protein>
<dbReference type="GO" id="GO:0004672">
    <property type="term" value="F:protein kinase activity"/>
    <property type="evidence" value="ECO:0007669"/>
    <property type="project" value="InterPro"/>
</dbReference>
<dbReference type="PANTHER" id="PTHR21310:SF40">
    <property type="entry name" value="AMINOGLYCOSIDE PHOSPHOTRANSFERASE DOMAIN-CONTAINING PROTEIN-RELATED"/>
    <property type="match status" value="1"/>
</dbReference>
<evidence type="ECO:0000259" key="1">
    <source>
        <dbReference type="PROSITE" id="PS50011"/>
    </source>
</evidence>
<dbReference type="RefSeq" id="WP_072891888.1">
    <property type="nucleotide sequence ID" value="NZ_FQVW01000062.1"/>
</dbReference>
<reference evidence="2 3" key="1">
    <citation type="submission" date="2016-11" db="EMBL/GenBank/DDBJ databases">
        <authorList>
            <person name="Jaros S."/>
            <person name="Januszkiewicz K."/>
            <person name="Wedrychowicz H."/>
        </authorList>
    </citation>
    <scope>NUCLEOTIDE SEQUENCE [LARGE SCALE GENOMIC DNA]</scope>
    <source>
        <strain evidence="2 3">IBRC-M 10683</strain>
    </source>
</reference>
<dbReference type="GO" id="GO:0005524">
    <property type="term" value="F:ATP binding"/>
    <property type="evidence" value="ECO:0007669"/>
    <property type="project" value="InterPro"/>
</dbReference>
<dbReference type="InterPro" id="IPR002575">
    <property type="entry name" value="Aminoglycoside_PTrfase"/>
</dbReference>
<keyword evidence="2" id="KW-0418">Kinase</keyword>
<feature type="domain" description="Protein kinase" evidence="1">
    <location>
        <begin position="1"/>
        <end position="284"/>
    </location>
</feature>
<evidence type="ECO:0000313" key="3">
    <source>
        <dbReference type="Proteomes" id="UP000183988"/>
    </source>
</evidence>
<dbReference type="EMBL" id="FQVW01000062">
    <property type="protein sequence ID" value="SHG78999.1"/>
    <property type="molecule type" value="Genomic_DNA"/>
</dbReference>
<dbReference type="InterPro" id="IPR000719">
    <property type="entry name" value="Prot_kinase_dom"/>
</dbReference>
<dbReference type="InterPro" id="IPR011009">
    <property type="entry name" value="Kinase-like_dom_sf"/>
</dbReference>
<gene>
    <name evidence="2" type="ORF">SAMN05216225_106215</name>
</gene>